<evidence type="ECO:0000313" key="3">
    <source>
        <dbReference type="EMBL" id="CAH2051326.1"/>
    </source>
</evidence>
<protein>
    <recommendedName>
        <fullName evidence="2">C2H2-type domain-containing protein</fullName>
    </recommendedName>
</protein>
<evidence type="ECO:0000256" key="1">
    <source>
        <dbReference type="PROSITE-ProRule" id="PRU00042"/>
    </source>
</evidence>
<keyword evidence="4" id="KW-1185">Reference proteome</keyword>
<accession>A0AAU9RTX5</accession>
<evidence type="ECO:0000313" key="4">
    <source>
        <dbReference type="Proteomes" id="UP000836841"/>
    </source>
</evidence>
<dbReference type="Proteomes" id="UP000836841">
    <property type="component" value="Chromosome 3"/>
</dbReference>
<organism evidence="3 4">
    <name type="scientific">Thlaspi arvense</name>
    <name type="common">Field penny-cress</name>
    <dbReference type="NCBI Taxonomy" id="13288"/>
    <lineage>
        <taxon>Eukaryota</taxon>
        <taxon>Viridiplantae</taxon>
        <taxon>Streptophyta</taxon>
        <taxon>Embryophyta</taxon>
        <taxon>Tracheophyta</taxon>
        <taxon>Spermatophyta</taxon>
        <taxon>Magnoliopsida</taxon>
        <taxon>eudicotyledons</taxon>
        <taxon>Gunneridae</taxon>
        <taxon>Pentapetalae</taxon>
        <taxon>rosids</taxon>
        <taxon>malvids</taxon>
        <taxon>Brassicales</taxon>
        <taxon>Brassicaceae</taxon>
        <taxon>Thlaspideae</taxon>
        <taxon>Thlaspi</taxon>
    </lineage>
</organism>
<evidence type="ECO:0000259" key="2">
    <source>
        <dbReference type="PROSITE" id="PS50157"/>
    </source>
</evidence>
<gene>
    <name evidence="3" type="ORF">TAV2_LOCUS10402</name>
</gene>
<dbReference type="PROSITE" id="PS00028">
    <property type="entry name" value="ZINC_FINGER_C2H2_1"/>
    <property type="match status" value="1"/>
</dbReference>
<dbReference type="EMBL" id="OU466859">
    <property type="protein sequence ID" value="CAH2051326.1"/>
    <property type="molecule type" value="Genomic_DNA"/>
</dbReference>
<dbReference type="GO" id="GO:0008270">
    <property type="term" value="F:zinc ion binding"/>
    <property type="evidence" value="ECO:0007669"/>
    <property type="project" value="UniProtKB-KW"/>
</dbReference>
<feature type="domain" description="C2H2-type" evidence="2">
    <location>
        <begin position="287"/>
        <end position="314"/>
    </location>
</feature>
<reference evidence="3 4" key="1">
    <citation type="submission" date="2022-03" db="EMBL/GenBank/DDBJ databases">
        <authorList>
            <person name="Nunn A."/>
            <person name="Chopra R."/>
            <person name="Nunn A."/>
            <person name="Contreras Garrido A."/>
        </authorList>
    </citation>
    <scope>NUCLEOTIDE SEQUENCE [LARGE SCALE GENOMIC DNA]</scope>
</reference>
<name>A0AAU9RTX5_THLAR</name>
<sequence length="372" mass="42068">MNSTLSNHNAVVRSTFTTSDHMNHGDLFSSPPSFSRFQNSHVSSSSFALNNSYHMRRDTNSVSGVDIVPMQDNPQFSQVSFTQTITNKYSAIVPTSEIANLQNNLQRPMDSQTNTWNRPPSFHPQNVATSTINHFQNVQRPMDAQANTWNRRPSFHPQNVPATSTSSFPNVVQRPIDSQTSSWVNPSFQSSNFAGSEILQPEPLNVVFPQQDSIYRQHLDLFSAASKQHPGQHVPQDAPPLQDATEPAEFAEEFADQYLNPEEEEISEDDPYDGRTHSLPYEKYGPYTCPKCSGVFDTSQKFAAHMSSHYKTETNEERYERYRARNKKRFRKLHRAMYGQSKRVKLEDGVSNGGASGSGNFQQLVVVKEEPL</sequence>
<dbReference type="PROSITE" id="PS50157">
    <property type="entry name" value="ZINC_FINGER_C2H2_2"/>
    <property type="match status" value="1"/>
</dbReference>
<keyword evidence="1" id="KW-0863">Zinc-finger</keyword>
<keyword evidence="1" id="KW-0479">Metal-binding</keyword>
<dbReference type="InterPro" id="IPR013087">
    <property type="entry name" value="Znf_C2H2_type"/>
</dbReference>
<proteinExistence type="predicted"/>
<keyword evidence="1" id="KW-0862">Zinc</keyword>
<dbReference type="AlphaFoldDB" id="A0AAU9RTX5"/>